<dbReference type="EMBL" id="NQWH01000006">
    <property type="protein sequence ID" value="PHP28702.1"/>
    <property type="molecule type" value="Genomic_DNA"/>
</dbReference>
<organism evidence="3 4">
    <name type="scientific">Limimaricola cinnabarinus</name>
    <dbReference type="NCBI Taxonomy" id="1125964"/>
    <lineage>
        <taxon>Bacteria</taxon>
        <taxon>Pseudomonadati</taxon>
        <taxon>Pseudomonadota</taxon>
        <taxon>Alphaproteobacteria</taxon>
        <taxon>Rhodobacterales</taxon>
        <taxon>Paracoccaceae</taxon>
        <taxon>Limimaricola</taxon>
    </lineage>
</organism>
<feature type="domain" description="Integrase catalytic" evidence="2">
    <location>
        <begin position="306"/>
        <end position="507"/>
    </location>
</feature>
<dbReference type="AlphaFoldDB" id="A0A2G1MJ69"/>
<dbReference type="GO" id="GO:0003676">
    <property type="term" value="F:nucleic acid binding"/>
    <property type="evidence" value="ECO:0007669"/>
    <property type="project" value="InterPro"/>
</dbReference>
<dbReference type="Gene3D" id="3.30.420.10">
    <property type="entry name" value="Ribonuclease H-like superfamily/Ribonuclease H"/>
    <property type="match status" value="1"/>
</dbReference>
<comment type="caution">
    <text evidence="3">The sequence shown here is derived from an EMBL/GenBank/DDBJ whole genome shotgun (WGS) entry which is preliminary data.</text>
</comment>
<dbReference type="Proteomes" id="UP000221860">
    <property type="component" value="Unassembled WGS sequence"/>
</dbReference>
<dbReference type="InterPro" id="IPR001584">
    <property type="entry name" value="Integrase_cat-core"/>
</dbReference>
<dbReference type="InterPro" id="IPR012337">
    <property type="entry name" value="RNaseH-like_sf"/>
</dbReference>
<evidence type="ECO:0000259" key="2">
    <source>
        <dbReference type="PROSITE" id="PS50994"/>
    </source>
</evidence>
<feature type="region of interest" description="Disordered" evidence="1">
    <location>
        <begin position="691"/>
        <end position="730"/>
    </location>
</feature>
<proteinExistence type="predicted"/>
<dbReference type="InterPro" id="IPR036397">
    <property type="entry name" value="RNaseH_sf"/>
</dbReference>
<dbReference type="OrthoDB" id="5287589at2"/>
<name>A0A2G1MJ69_9RHOB</name>
<accession>A0A2G1MJ69</accession>
<feature type="compositionally biased region" description="Basic and acidic residues" evidence="1">
    <location>
        <begin position="721"/>
        <end position="730"/>
    </location>
</feature>
<keyword evidence="4" id="KW-1185">Reference proteome</keyword>
<feature type="region of interest" description="Disordered" evidence="1">
    <location>
        <begin position="372"/>
        <end position="395"/>
    </location>
</feature>
<gene>
    <name evidence="3" type="ORF">CJ301_05755</name>
</gene>
<dbReference type="PROSITE" id="PS50994">
    <property type="entry name" value="INTEGRASE"/>
    <property type="match status" value="1"/>
</dbReference>
<evidence type="ECO:0000256" key="1">
    <source>
        <dbReference type="SAM" id="MobiDB-lite"/>
    </source>
</evidence>
<sequence length="730" mass="80899">MKQGATYLLPENASVVLEKQRYLIDSRSERGSVLVSSADRRRMFLPGKQLDHLLRDGACVLENEHGEVVAAGIEDDSFRYLNQLSSEERKNVRFRAALCYAIHELVGQGLRLSEGILNKPQVRQDICKLAAMHFEGKIAISALRGGSMTRVFPLPKGRTLLKYYRLFEAEHFDPLALQGKHRWKGNRTSRLAPELRPLMTEASKAWLDKRKPPMAKAYQKLKLLLKAENMSRRGRGEAELALPSQASLRAHIDKHVSSIGQQIAREGERAAYNKRGPGSTDLRALMFGELVEIDECKLSILIPIKRPQQPEEGHSSHGTAPKGAEEVVTKRVHLLLMIDVATRMPLAWTLAEQPSADATLELLRMATRSKEREKVKHGCDQNPAPAVGIGKVRNDNGTGLRNREVKEAMAGLGIISVDTRSYHSSDRPFIERLFGTIESELISGLTGYTGNAAGALPGYDAVENAKLPLDALYQILTRYLVDVYSHTAHHGFGMDGRTPYQAMQRVLKEAGMVRPPSMRSRRIHLGGEVKATPTDEGIKACGLPYQSREFQRLRDLYPGKWTVCIDPDHIQAVTVQIEGYVGVIEADLTATYVASLTLAEFVEAMEERRRQAPQDAEVSEYQFVEALRAIEKLNATFEPKPTKGSSFSTFEELEERAQRVTSGIHLAPSTKLLDVIEPGGLMADDPVGALPVGRGLQPALEPEEHLEDETVTAPASASRLGRPDTKGLLK</sequence>
<evidence type="ECO:0000313" key="3">
    <source>
        <dbReference type="EMBL" id="PHP28702.1"/>
    </source>
</evidence>
<evidence type="ECO:0000313" key="4">
    <source>
        <dbReference type="Proteomes" id="UP000221860"/>
    </source>
</evidence>
<protein>
    <recommendedName>
        <fullName evidence="2">Integrase catalytic domain-containing protein</fullName>
    </recommendedName>
</protein>
<dbReference type="GO" id="GO:0015074">
    <property type="term" value="P:DNA integration"/>
    <property type="evidence" value="ECO:0007669"/>
    <property type="project" value="InterPro"/>
</dbReference>
<reference evidence="3 4" key="1">
    <citation type="submission" date="2017-08" db="EMBL/GenBank/DDBJ databases">
        <title>Draft Genome Sequence of Loktanella cinnabarina Strain XM1, Isolated from Coastal Surface Water.</title>
        <authorList>
            <person name="Ma R."/>
            <person name="Wang J."/>
            <person name="Wang Q."/>
            <person name="Ma Z."/>
            <person name="Li J."/>
            <person name="Chen L."/>
        </authorList>
    </citation>
    <scope>NUCLEOTIDE SEQUENCE [LARGE SCALE GENOMIC DNA]</scope>
    <source>
        <strain evidence="3 4">XM1</strain>
    </source>
</reference>
<dbReference type="SUPFAM" id="SSF53098">
    <property type="entry name" value="Ribonuclease H-like"/>
    <property type="match status" value="1"/>
</dbReference>